<proteinExistence type="predicted"/>
<evidence type="ECO:0000313" key="2">
    <source>
        <dbReference type="Proteomes" id="UP000057820"/>
    </source>
</evidence>
<evidence type="ECO:0000313" key="1">
    <source>
        <dbReference type="EMBL" id="CRY84240.1"/>
    </source>
</evidence>
<keyword evidence="1" id="KW-0614">Plasmid</keyword>
<sequence length="63" mass="7117">MTDHTGTRIRRHDRVAILPGSPARASGHEYGDVQLVGRKWVHVTTNQGRTIQVAAHDLHRINR</sequence>
<dbReference type="EMBL" id="LN868939">
    <property type="protein sequence ID" value="CRY84240.1"/>
    <property type="molecule type" value="Genomic_DNA"/>
</dbReference>
<gene>
    <name evidence="1" type="ORF">ERS450000_05930</name>
</gene>
<organism evidence="1 2">
    <name type="scientific">Nocardia farcinica</name>
    <dbReference type="NCBI Taxonomy" id="37329"/>
    <lineage>
        <taxon>Bacteria</taxon>
        <taxon>Bacillati</taxon>
        <taxon>Actinomycetota</taxon>
        <taxon>Actinomycetes</taxon>
        <taxon>Mycobacteriales</taxon>
        <taxon>Nocardiaceae</taxon>
        <taxon>Nocardia</taxon>
    </lineage>
</organism>
<dbReference type="KEGG" id="nfr:ERS450000_05930"/>
<name>A0A0H5P8R8_NOCFR</name>
<dbReference type="AlphaFoldDB" id="A0A0H5P8R8"/>
<accession>A0A0H5P8R8</accession>
<dbReference type="Proteomes" id="UP000057820">
    <property type="component" value="Plasmid 2"/>
</dbReference>
<reference evidence="2" key="1">
    <citation type="submission" date="2015-03" db="EMBL/GenBank/DDBJ databases">
        <authorList>
            <consortium name="Pathogen Informatics"/>
        </authorList>
    </citation>
    <scope>NUCLEOTIDE SEQUENCE [LARGE SCALE GENOMIC DNA]</scope>
    <source>
        <strain evidence="2">NCTC11134</strain>
        <plasmid evidence="2">2</plasmid>
    </source>
</reference>
<dbReference type="RefSeq" id="WP_060594936.1">
    <property type="nucleotide sequence ID" value="NZ_CP031418.1"/>
</dbReference>
<protein>
    <submittedName>
        <fullName evidence="1">Uncharacterized protein</fullName>
    </submittedName>
</protein>
<geneLocation type="plasmid" evidence="1">
    <name>2</name>
</geneLocation>